<protein>
    <submittedName>
        <fullName evidence="1">Uncharacterized protein</fullName>
    </submittedName>
</protein>
<proteinExistence type="predicted"/>
<comment type="caution">
    <text evidence="1">The sequence shown here is derived from an EMBL/GenBank/DDBJ whole genome shotgun (WGS) entry which is preliminary data.</text>
</comment>
<accession>A0A0W0F9Y1</accession>
<gene>
    <name evidence="1" type="ORF">WG66_14295</name>
</gene>
<name>A0A0W0F9Y1_MONRR</name>
<dbReference type="EMBL" id="LATX01002190">
    <property type="protein sequence ID" value="KTB33158.1"/>
    <property type="molecule type" value="Genomic_DNA"/>
</dbReference>
<dbReference type="Proteomes" id="UP000054988">
    <property type="component" value="Unassembled WGS sequence"/>
</dbReference>
<reference evidence="1 2" key="1">
    <citation type="submission" date="2015-12" db="EMBL/GenBank/DDBJ databases">
        <title>Draft genome sequence of Moniliophthora roreri, the causal agent of frosty pod rot of cacao.</title>
        <authorList>
            <person name="Aime M.C."/>
            <person name="Diaz-Valderrama J.R."/>
            <person name="Kijpornyongpan T."/>
            <person name="Phillips-Mora W."/>
        </authorList>
    </citation>
    <scope>NUCLEOTIDE SEQUENCE [LARGE SCALE GENOMIC DNA]</scope>
    <source>
        <strain evidence="1 2">MCA 2952</strain>
    </source>
</reference>
<sequence>MPTQSTSSAGGCVMTYDEEIVYHGPFHPSSFELQGDNYK</sequence>
<organism evidence="1 2">
    <name type="scientific">Moniliophthora roreri</name>
    <name type="common">Frosty pod rot fungus</name>
    <name type="synonym">Monilia roreri</name>
    <dbReference type="NCBI Taxonomy" id="221103"/>
    <lineage>
        <taxon>Eukaryota</taxon>
        <taxon>Fungi</taxon>
        <taxon>Dikarya</taxon>
        <taxon>Basidiomycota</taxon>
        <taxon>Agaricomycotina</taxon>
        <taxon>Agaricomycetes</taxon>
        <taxon>Agaricomycetidae</taxon>
        <taxon>Agaricales</taxon>
        <taxon>Marasmiineae</taxon>
        <taxon>Marasmiaceae</taxon>
        <taxon>Moniliophthora</taxon>
    </lineage>
</organism>
<dbReference type="AlphaFoldDB" id="A0A0W0F9Y1"/>
<evidence type="ECO:0000313" key="1">
    <source>
        <dbReference type="EMBL" id="KTB33158.1"/>
    </source>
</evidence>
<evidence type="ECO:0000313" key="2">
    <source>
        <dbReference type="Proteomes" id="UP000054988"/>
    </source>
</evidence>